<organism evidence="2 3">
    <name type="scientific">Kocuria rhizophila (strain ATCC 9341 / DSM 348 / NBRC 103217 / DC2201)</name>
    <dbReference type="NCBI Taxonomy" id="378753"/>
    <lineage>
        <taxon>Bacteria</taxon>
        <taxon>Bacillati</taxon>
        <taxon>Actinomycetota</taxon>
        <taxon>Actinomycetes</taxon>
        <taxon>Micrococcales</taxon>
        <taxon>Micrococcaceae</taxon>
        <taxon>Kocuria</taxon>
    </lineage>
</organism>
<evidence type="ECO:0000259" key="1">
    <source>
        <dbReference type="Pfam" id="PF01738"/>
    </source>
</evidence>
<keyword evidence="3" id="KW-1185">Reference proteome</keyword>
<dbReference type="InterPro" id="IPR002925">
    <property type="entry name" value="Dienelactn_hydro"/>
</dbReference>
<gene>
    <name evidence="2" type="ordered locus">KRH_21990</name>
</gene>
<dbReference type="SUPFAM" id="SSF53474">
    <property type="entry name" value="alpha/beta-Hydrolases"/>
    <property type="match status" value="1"/>
</dbReference>
<dbReference type="Pfam" id="PF01738">
    <property type="entry name" value="DLH"/>
    <property type="match status" value="1"/>
</dbReference>
<dbReference type="STRING" id="378753.KRH_21990"/>
<dbReference type="EMBL" id="AP009152">
    <property type="protein sequence ID" value="BAG30546.1"/>
    <property type="molecule type" value="Genomic_DNA"/>
</dbReference>
<protein>
    <recommendedName>
        <fullName evidence="1">Dienelactone hydrolase domain-containing protein</fullName>
    </recommendedName>
</protein>
<dbReference type="Gene3D" id="3.40.50.1820">
    <property type="entry name" value="alpha/beta hydrolase"/>
    <property type="match status" value="1"/>
</dbReference>
<dbReference type="InterPro" id="IPR029058">
    <property type="entry name" value="AB_hydrolase_fold"/>
</dbReference>
<reference evidence="2 3" key="1">
    <citation type="journal article" date="2008" name="J. Bacteriol.">
        <title>Complete genome sequence of the soil actinomycete Kocuria rhizophila.</title>
        <authorList>
            <person name="Takarada H."/>
            <person name="Sekine M."/>
            <person name="Kosugi H."/>
            <person name="Matsuo Y."/>
            <person name="Fujisawa T."/>
            <person name="Omata S."/>
            <person name="Kishi E."/>
            <person name="Shimizu A."/>
            <person name="Tsukatani N."/>
            <person name="Tanikawa S."/>
            <person name="Fujita N."/>
            <person name="Harayama S."/>
        </authorList>
    </citation>
    <scope>NUCLEOTIDE SEQUENCE [LARGE SCALE GENOMIC DNA]</scope>
    <source>
        <strain evidence="3">ATCC 9341 / DSM 348 / NBRC 103217 / DC2201</strain>
    </source>
</reference>
<dbReference type="PANTHER" id="PTHR46623">
    <property type="entry name" value="CARBOXYMETHYLENEBUTENOLIDASE-RELATED"/>
    <property type="match status" value="1"/>
</dbReference>
<dbReference type="GO" id="GO:0016787">
    <property type="term" value="F:hydrolase activity"/>
    <property type="evidence" value="ECO:0007669"/>
    <property type="project" value="InterPro"/>
</dbReference>
<dbReference type="AlphaFoldDB" id="B2GIC4"/>
<evidence type="ECO:0000313" key="3">
    <source>
        <dbReference type="Proteomes" id="UP000008838"/>
    </source>
</evidence>
<accession>B2GIC4</accession>
<dbReference type="Proteomes" id="UP000008838">
    <property type="component" value="Chromosome"/>
</dbReference>
<feature type="domain" description="Dienelactone hydrolase" evidence="1">
    <location>
        <begin position="17"/>
        <end position="187"/>
    </location>
</feature>
<sequence>MNEPRPHCRVGIRDRRPDLYSDGGARRCLVATMRSLMTGTGKALVDIETSRQWLLAQPETTEAVGIIGFCMGGGFALLTCDRDRYAVASVNYGTVPEDVGHACPAVGSYGARDLQNRGAAQKLEAKLDAASVGYDIQEYPSAGHAFLNDSMPGPAALASLWHVAGFGGTREDREHAWRRIEDYFAAHLGASA</sequence>
<name>B2GIC4_KOCRD</name>
<dbReference type="KEGG" id="krh:KRH_21990"/>
<proteinExistence type="predicted"/>
<dbReference type="eggNOG" id="COG0412">
    <property type="taxonomic scope" value="Bacteria"/>
</dbReference>
<dbReference type="PANTHER" id="PTHR46623:SF6">
    <property type="entry name" value="ALPHA_BETA-HYDROLASES SUPERFAMILY PROTEIN"/>
    <property type="match status" value="1"/>
</dbReference>
<dbReference type="InterPro" id="IPR051049">
    <property type="entry name" value="Dienelactone_hydrolase-like"/>
</dbReference>
<evidence type="ECO:0000313" key="2">
    <source>
        <dbReference type="EMBL" id="BAG30546.1"/>
    </source>
</evidence>
<dbReference type="HOGENOM" id="CLU_054590_7_1_11"/>